<dbReference type="RefSeq" id="WP_379516183.1">
    <property type="nucleotide sequence ID" value="NZ_JBHSPA010000027.1"/>
</dbReference>
<organism evidence="5 6">
    <name type="scientific">Nonomuraea insulae</name>
    <dbReference type="NCBI Taxonomy" id="1616787"/>
    <lineage>
        <taxon>Bacteria</taxon>
        <taxon>Bacillati</taxon>
        <taxon>Actinomycetota</taxon>
        <taxon>Actinomycetes</taxon>
        <taxon>Streptosporangiales</taxon>
        <taxon>Streptosporangiaceae</taxon>
        <taxon>Nonomuraea</taxon>
    </lineage>
</organism>
<reference evidence="6" key="1">
    <citation type="journal article" date="2019" name="Int. J. Syst. Evol. Microbiol.">
        <title>The Global Catalogue of Microorganisms (GCM) 10K type strain sequencing project: providing services to taxonomists for standard genome sequencing and annotation.</title>
        <authorList>
            <consortium name="The Broad Institute Genomics Platform"/>
            <consortium name="The Broad Institute Genome Sequencing Center for Infectious Disease"/>
            <person name="Wu L."/>
            <person name="Ma J."/>
        </authorList>
    </citation>
    <scope>NUCLEOTIDE SEQUENCE [LARGE SCALE GENOMIC DNA]</scope>
    <source>
        <strain evidence="6">CCUG 53903</strain>
    </source>
</reference>
<evidence type="ECO:0000256" key="1">
    <source>
        <dbReference type="ARBA" id="ARBA00008857"/>
    </source>
</evidence>
<protein>
    <submittedName>
        <fullName evidence="5">Tyrosine-type recombinase/integrase</fullName>
    </submittedName>
</protein>
<name>A0ABW1CQ86_9ACTN</name>
<dbReference type="Pfam" id="PF00589">
    <property type="entry name" value="Phage_integrase"/>
    <property type="match status" value="1"/>
</dbReference>
<sequence>MYGEVTTGDAGRRPMTREEVRLFLDHADEQAAKALRQGHKGALARDRDAALFKAIYGWGLRGSEVSALDVTDFRSHPDAPGLGRFGSLYVRAGRRIGGLPPQQRTVVSVVPWAVRALRDYLAEVRPRYGSSLQPALWPTERAGRVRRREIENRFATYRDALGLDRRLTPHSLRSAYVAHLLTDGADLSFVQQQVGHRFPVTTAICAGLS</sequence>
<dbReference type="PANTHER" id="PTHR30349">
    <property type="entry name" value="PHAGE INTEGRASE-RELATED"/>
    <property type="match status" value="1"/>
</dbReference>
<gene>
    <name evidence="5" type="ORF">ACFPZ3_22595</name>
</gene>
<evidence type="ECO:0000259" key="4">
    <source>
        <dbReference type="PROSITE" id="PS51898"/>
    </source>
</evidence>
<comment type="caution">
    <text evidence="5">The sequence shown here is derived from an EMBL/GenBank/DDBJ whole genome shotgun (WGS) entry which is preliminary data.</text>
</comment>
<keyword evidence="6" id="KW-1185">Reference proteome</keyword>
<dbReference type="InterPro" id="IPR013762">
    <property type="entry name" value="Integrase-like_cat_sf"/>
</dbReference>
<dbReference type="InterPro" id="IPR011010">
    <property type="entry name" value="DNA_brk_join_enz"/>
</dbReference>
<dbReference type="InterPro" id="IPR002104">
    <property type="entry name" value="Integrase_catalytic"/>
</dbReference>
<dbReference type="Proteomes" id="UP001596058">
    <property type="component" value="Unassembled WGS sequence"/>
</dbReference>
<dbReference type="EMBL" id="JBHSPA010000027">
    <property type="protein sequence ID" value="MFC5826668.1"/>
    <property type="molecule type" value="Genomic_DNA"/>
</dbReference>
<feature type="domain" description="Tyr recombinase" evidence="4">
    <location>
        <begin position="10"/>
        <end position="209"/>
    </location>
</feature>
<accession>A0ABW1CQ86</accession>
<evidence type="ECO:0000313" key="5">
    <source>
        <dbReference type="EMBL" id="MFC5826668.1"/>
    </source>
</evidence>
<dbReference type="Gene3D" id="1.10.443.10">
    <property type="entry name" value="Intergrase catalytic core"/>
    <property type="match status" value="1"/>
</dbReference>
<dbReference type="PANTHER" id="PTHR30349:SF41">
    <property type="entry name" value="INTEGRASE_RECOMBINASE PROTEIN MJ0367-RELATED"/>
    <property type="match status" value="1"/>
</dbReference>
<evidence type="ECO:0000256" key="2">
    <source>
        <dbReference type="ARBA" id="ARBA00023125"/>
    </source>
</evidence>
<proteinExistence type="inferred from homology"/>
<dbReference type="PROSITE" id="PS51898">
    <property type="entry name" value="TYR_RECOMBINASE"/>
    <property type="match status" value="1"/>
</dbReference>
<evidence type="ECO:0000313" key="6">
    <source>
        <dbReference type="Proteomes" id="UP001596058"/>
    </source>
</evidence>
<dbReference type="SUPFAM" id="SSF56349">
    <property type="entry name" value="DNA breaking-rejoining enzymes"/>
    <property type="match status" value="1"/>
</dbReference>
<comment type="similarity">
    <text evidence="1">Belongs to the 'phage' integrase family.</text>
</comment>
<dbReference type="InterPro" id="IPR050090">
    <property type="entry name" value="Tyrosine_recombinase_XerCD"/>
</dbReference>
<evidence type="ECO:0000256" key="3">
    <source>
        <dbReference type="ARBA" id="ARBA00023172"/>
    </source>
</evidence>
<keyword evidence="3" id="KW-0233">DNA recombination</keyword>
<keyword evidence="2" id="KW-0238">DNA-binding</keyword>